<organism evidence="1 2">
    <name type="scientific">Dietzia maris</name>
    <dbReference type="NCBI Taxonomy" id="37915"/>
    <lineage>
        <taxon>Bacteria</taxon>
        <taxon>Bacillati</taxon>
        <taxon>Actinomycetota</taxon>
        <taxon>Actinomycetes</taxon>
        <taxon>Mycobacteriales</taxon>
        <taxon>Dietziaceae</taxon>
        <taxon>Dietzia</taxon>
    </lineage>
</organism>
<dbReference type="Proteomes" id="UP000252187">
    <property type="component" value="Unassembled WGS sequence"/>
</dbReference>
<gene>
    <name evidence="1" type="ORF">DQ226_13970</name>
</gene>
<dbReference type="AlphaFoldDB" id="A0A365P7T4"/>
<proteinExistence type="predicted"/>
<evidence type="ECO:0000313" key="1">
    <source>
        <dbReference type="EMBL" id="RBA32490.1"/>
    </source>
</evidence>
<evidence type="ECO:0000313" key="2">
    <source>
        <dbReference type="Proteomes" id="UP000252187"/>
    </source>
</evidence>
<name>A0A365P7T4_9ACTN</name>
<accession>A0A365P7T4</accession>
<dbReference type="EMBL" id="QNTT01000045">
    <property type="protein sequence ID" value="RBA32490.1"/>
    <property type="molecule type" value="Genomic_DNA"/>
</dbReference>
<sequence length="148" mass="16425">MYEPELIDTIRPDHPAGSALRILAHWGGLEFVQLTSMTGPDEDWTIQLDRDQTAALADSLRFALARLDRRRAETDTCTQGEAELAVGEALRASTGDPLDWETISDAVDVHLGRLEREHGHPINRDAIPRLTVQAVRDTIVLDAQAHRA</sequence>
<comment type="caution">
    <text evidence="1">The sequence shown here is derived from an EMBL/GenBank/DDBJ whole genome shotgun (WGS) entry which is preliminary data.</text>
</comment>
<reference evidence="1 2" key="1">
    <citation type="submission" date="2018-06" db="EMBL/GenBank/DDBJ databases">
        <title>Whole genome sequencing of four bacterial strains from South Shetland trench revealing bio-synthetic gene clusters.</title>
        <authorList>
            <person name="Abdel-Mageed W.M."/>
            <person name="Lehri B."/>
            <person name="Jarmusch S.A."/>
            <person name="Miranda K."/>
            <person name="Goodfellow M."/>
            <person name="Jaspars M."/>
            <person name="Karlyshev A.V."/>
        </authorList>
    </citation>
    <scope>NUCLEOTIDE SEQUENCE [LARGE SCALE GENOMIC DNA]</scope>
    <source>
        <strain evidence="1 2">SST1</strain>
    </source>
</reference>
<protein>
    <submittedName>
        <fullName evidence="1">Uncharacterized protein</fullName>
    </submittedName>
</protein>